<dbReference type="AlphaFoldDB" id="A0A6I6E4P2"/>
<proteinExistence type="predicted"/>
<gene>
    <name evidence="2" type="ORF">D7D94_03200</name>
</gene>
<keyword evidence="1" id="KW-1133">Transmembrane helix</keyword>
<evidence type="ECO:0000313" key="2">
    <source>
        <dbReference type="EMBL" id="QGU26781.1"/>
    </source>
</evidence>
<dbReference type="KEGG" id="moj:D7D94_03200"/>
<keyword evidence="3" id="KW-1185">Reference proteome</keyword>
<dbReference type="Proteomes" id="UP000422989">
    <property type="component" value="Chromosome"/>
</dbReference>
<reference evidence="2 3" key="1">
    <citation type="submission" date="2018-09" db="EMBL/GenBank/DDBJ databases">
        <title>Whole genome sequencing of Microbacterium oryzae strain MB-10T.</title>
        <authorList>
            <person name="Das S.K."/>
        </authorList>
    </citation>
    <scope>NUCLEOTIDE SEQUENCE [LARGE SCALE GENOMIC DNA]</scope>
    <source>
        <strain evidence="2 3">MB-10</strain>
    </source>
</reference>
<name>A0A6I6E4P2_9MICO</name>
<keyword evidence="1" id="KW-0472">Membrane</keyword>
<evidence type="ECO:0000256" key="1">
    <source>
        <dbReference type="SAM" id="Phobius"/>
    </source>
</evidence>
<protein>
    <submittedName>
        <fullName evidence="2">Uncharacterized protein</fullName>
    </submittedName>
</protein>
<keyword evidence="1" id="KW-0812">Transmembrane</keyword>
<organism evidence="2 3">
    <name type="scientific">Microbacterium oryzae</name>
    <dbReference type="NCBI Taxonomy" id="743009"/>
    <lineage>
        <taxon>Bacteria</taxon>
        <taxon>Bacillati</taxon>
        <taxon>Actinomycetota</taxon>
        <taxon>Actinomycetes</taxon>
        <taxon>Micrococcales</taxon>
        <taxon>Microbacteriaceae</taxon>
        <taxon>Microbacterium</taxon>
    </lineage>
</organism>
<evidence type="ECO:0000313" key="3">
    <source>
        <dbReference type="Proteomes" id="UP000422989"/>
    </source>
</evidence>
<dbReference type="EMBL" id="CP032550">
    <property type="protein sequence ID" value="QGU26781.1"/>
    <property type="molecule type" value="Genomic_DNA"/>
</dbReference>
<feature type="transmembrane region" description="Helical" evidence="1">
    <location>
        <begin position="12"/>
        <end position="34"/>
    </location>
</feature>
<sequence>MGMRRYRLWVGWILGPIAIALFALTIIAAATGFLPWPPLLGASAAVSIGGAALFVLGPRAIREQERAQRSEQEQRDR</sequence>
<feature type="transmembrane region" description="Helical" evidence="1">
    <location>
        <begin position="40"/>
        <end position="61"/>
    </location>
</feature>
<accession>A0A6I6E4P2</accession>